<accession>A0A366IF80</accession>
<gene>
    <name evidence="1" type="ORF">DFO65_1151</name>
</gene>
<keyword evidence="2" id="KW-1185">Reference proteome</keyword>
<comment type="caution">
    <text evidence="1">The sequence shown here is derived from an EMBL/GenBank/DDBJ whole genome shotgun (WGS) entry which is preliminary data.</text>
</comment>
<organism evidence="1 2">
    <name type="scientific">Brevibacterium celere</name>
    <dbReference type="NCBI Taxonomy" id="225845"/>
    <lineage>
        <taxon>Bacteria</taxon>
        <taxon>Bacillati</taxon>
        <taxon>Actinomycetota</taxon>
        <taxon>Actinomycetes</taxon>
        <taxon>Micrococcales</taxon>
        <taxon>Brevibacteriaceae</taxon>
        <taxon>Brevibacterium</taxon>
    </lineage>
</organism>
<reference evidence="1 2" key="1">
    <citation type="submission" date="2018-06" db="EMBL/GenBank/DDBJ databases">
        <title>Freshwater and sediment microbial communities from various areas in North America, analyzing microbe dynamics in response to fracking.</title>
        <authorList>
            <person name="Lamendella R."/>
        </authorList>
    </citation>
    <scope>NUCLEOTIDE SEQUENCE [LARGE SCALE GENOMIC DNA]</scope>
    <source>
        <strain evidence="1 2">3b_TX</strain>
    </source>
</reference>
<evidence type="ECO:0000313" key="2">
    <source>
        <dbReference type="Proteomes" id="UP000253509"/>
    </source>
</evidence>
<name>A0A366IF80_9MICO</name>
<dbReference type="EMBL" id="QNSB01000015">
    <property type="protein sequence ID" value="RBP68725.1"/>
    <property type="molecule type" value="Genomic_DNA"/>
</dbReference>
<dbReference type="AlphaFoldDB" id="A0A366IF80"/>
<protein>
    <submittedName>
        <fullName evidence="1">Uncharacterized protein</fullName>
    </submittedName>
</protein>
<proteinExistence type="predicted"/>
<evidence type="ECO:0000313" key="1">
    <source>
        <dbReference type="EMBL" id="RBP68725.1"/>
    </source>
</evidence>
<dbReference type="Proteomes" id="UP000253509">
    <property type="component" value="Unassembled WGS sequence"/>
</dbReference>
<feature type="non-terminal residue" evidence="1">
    <location>
        <position position="1"/>
    </location>
</feature>
<sequence>YHRLDAAERALGEVEGRERKKIATREGMLAEARTQVGADTH</sequence>